<evidence type="ECO:0000256" key="1">
    <source>
        <dbReference type="SAM" id="SignalP"/>
    </source>
</evidence>
<accession>A0A3D8S5K5</accession>
<feature type="signal peptide" evidence="1">
    <location>
        <begin position="1"/>
        <end position="20"/>
    </location>
</feature>
<sequence length="120" mass="13224">MRPTAFLPLALLGSLPGAFSVQLELTETRLLNGSEPRVEIVDIPYVDTSLLPKDQPCYALPFRSSYVKLLMETLTVPTYCYLYTQLCHNALTPVTEDEPEVNPILAGGGAAFAARCYEIE</sequence>
<protein>
    <submittedName>
        <fullName evidence="2">Uncharacterized protein</fullName>
    </submittedName>
</protein>
<organism evidence="2 3">
    <name type="scientific">Aspergillus mulundensis</name>
    <dbReference type="NCBI Taxonomy" id="1810919"/>
    <lineage>
        <taxon>Eukaryota</taxon>
        <taxon>Fungi</taxon>
        <taxon>Dikarya</taxon>
        <taxon>Ascomycota</taxon>
        <taxon>Pezizomycotina</taxon>
        <taxon>Eurotiomycetes</taxon>
        <taxon>Eurotiomycetidae</taxon>
        <taxon>Eurotiales</taxon>
        <taxon>Aspergillaceae</taxon>
        <taxon>Aspergillus</taxon>
        <taxon>Aspergillus subgen. Nidulantes</taxon>
    </lineage>
</organism>
<reference evidence="2 3" key="1">
    <citation type="journal article" date="2018" name="IMA Fungus">
        <title>IMA Genome-F 9: Draft genome sequence of Annulohypoxylon stygium, Aspergillus mulundensis, Berkeleyomyces basicola (syn. Thielaviopsis basicola), Ceratocystis smalleyi, two Cercospora beticola strains, Coleophoma cylindrospora, Fusarium fracticaudum, Phialophora cf. hyalina, and Morchella septimelata.</title>
        <authorList>
            <person name="Wingfield B.D."/>
            <person name="Bills G.F."/>
            <person name="Dong Y."/>
            <person name="Huang W."/>
            <person name="Nel W.J."/>
            <person name="Swalarsk-Parry B.S."/>
            <person name="Vaghefi N."/>
            <person name="Wilken P.M."/>
            <person name="An Z."/>
            <person name="de Beer Z.W."/>
            <person name="De Vos L."/>
            <person name="Chen L."/>
            <person name="Duong T.A."/>
            <person name="Gao Y."/>
            <person name="Hammerbacher A."/>
            <person name="Kikkert J.R."/>
            <person name="Li Y."/>
            <person name="Li H."/>
            <person name="Li K."/>
            <person name="Li Q."/>
            <person name="Liu X."/>
            <person name="Ma X."/>
            <person name="Naidoo K."/>
            <person name="Pethybridge S.J."/>
            <person name="Sun J."/>
            <person name="Steenkamp E.T."/>
            <person name="van der Nest M.A."/>
            <person name="van Wyk S."/>
            <person name="Wingfield M.J."/>
            <person name="Xiong C."/>
            <person name="Yue Q."/>
            <person name="Zhang X."/>
        </authorList>
    </citation>
    <scope>NUCLEOTIDE SEQUENCE [LARGE SCALE GENOMIC DNA]</scope>
    <source>
        <strain evidence="2 3">DSM 5745</strain>
    </source>
</reference>
<dbReference type="GeneID" id="38115407"/>
<evidence type="ECO:0000313" key="3">
    <source>
        <dbReference type="Proteomes" id="UP000256690"/>
    </source>
</evidence>
<keyword evidence="3" id="KW-1185">Reference proteome</keyword>
<keyword evidence="1" id="KW-0732">Signal</keyword>
<dbReference type="OrthoDB" id="4412595at2759"/>
<proteinExistence type="predicted"/>
<comment type="caution">
    <text evidence="2">The sequence shown here is derived from an EMBL/GenBank/DDBJ whole genome shotgun (WGS) entry which is preliminary data.</text>
</comment>
<dbReference type="EMBL" id="PVWQ01000005">
    <property type="protein sequence ID" value="RDW81480.1"/>
    <property type="molecule type" value="Genomic_DNA"/>
</dbReference>
<dbReference type="AlphaFoldDB" id="A0A3D8S5K5"/>
<name>A0A3D8S5K5_9EURO</name>
<feature type="chain" id="PRO_5017542455" evidence="1">
    <location>
        <begin position="21"/>
        <end position="120"/>
    </location>
</feature>
<gene>
    <name evidence="2" type="ORF">DSM5745_05037</name>
</gene>
<dbReference type="RefSeq" id="XP_026604533.1">
    <property type="nucleotide sequence ID" value="XM_026747053.1"/>
</dbReference>
<dbReference type="Proteomes" id="UP000256690">
    <property type="component" value="Unassembled WGS sequence"/>
</dbReference>
<evidence type="ECO:0000313" key="2">
    <source>
        <dbReference type="EMBL" id="RDW81480.1"/>
    </source>
</evidence>